<feature type="active site" description="Nucleophile" evidence="7">
    <location>
        <position position="150"/>
    </location>
</feature>
<dbReference type="PANTHER" id="PTHR36699">
    <property type="entry name" value="LD-TRANSPEPTIDASE"/>
    <property type="match status" value="1"/>
</dbReference>
<sequence length="175" mass="19172">MDRRAFFIGATASLALAGCGTSGSTVSRFKSYDGPQVTSIVINKGARKLYLMHNDEILREYEVDLGFAPLGAKQFEGDGKTPEGTYVVNRRNPNSRYHLSVGISYPNSQDKAYAEANGKRPGGEIFIHGQPNNPKERKRADRVSDWTAGCIAVSNEEIEEIYAMVQDGTAIALRP</sequence>
<dbReference type="Gene3D" id="2.40.440.10">
    <property type="entry name" value="L,D-transpeptidase catalytic domain-like"/>
    <property type="match status" value="1"/>
</dbReference>
<dbReference type="SUPFAM" id="SSF141523">
    <property type="entry name" value="L,D-transpeptidase catalytic domain-like"/>
    <property type="match status" value="1"/>
</dbReference>
<evidence type="ECO:0000313" key="9">
    <source>
        <dbReference type="EMBL" id="MBY6140159.1"/>
    </source>
</evidence>
<proteinExistence type="inferred from homology"/>
<evidence type="ECO:0000256" key="1">
    <source>
        <dbReference type="ARBA" id="ARBA00004752"/>
    </source>
</evidence>
<keyword evidence="10" id="KW-1185">Reference proteome</keyword>
<keyword evidence="4 7" id="KW-0133">Cell shape</keyword>
<keyword evidence="5 7" id="KW-0573">Peptidoglycan synthesis</keyword>
<dbReference type="InterPro" id="IPR038063">
    <property type="entry name" value="Transpep_catalytic_dom"/>
</dbReference>
<organism evidence="9 10">
    <name type="scientific">Leisingera daeponensis</name>
    <dbReference type="NCBI Taxonomy" id="405746"/>
    <lineage>
        <taxon>Bacteria</taxon>
        <taxon>Pseudomonadati</taxon>
        <taxon>Pseudomonadota</taxon>
        <taxon>Alphaproteobacteria</taxon>
        <taxon>Rhodobacterales</taxon>
        <taxon>Roseobacteraceae</taxon>
        <taxon>Leisingera</taxon>
    </lineage>
</organism>
<protein>
    <submittedName>
        <fullName evidence="9">L,D-transpeptidase family protein</fullName>
    </submittedName>
</protein>
<comment type="similarity">
    <text evidence="2">Belongs to the YkuD family.</text>
</comment>
<evidence type="ECO:0000256" key="7">
    <source>
        <dbReference type="PROSITE-ProRule" id="PRU01373"/>
    </source>
</evidence>
<dbReference type="EMBL" id="JAHVJA010000004">
    <property type="protein sequence ID" value="MBY6140159.1"/>
    <property type="molecule type" value="Genomic_DNA"/>
</dbReference>
<evidence type="ECO:0000256" key="2">
    <source>
        <dbReference type="ARBA" id="ARBA00005992"/>
    </source>
</evidence>
<evidence type="ECO:0000259" key="8">
    <source>
        <dbReference type="PROSITE" id="PS52029"/>
    </source>
</evidence>
<evidence type="ECO:0000256" key="4">
    <source>
        <dbReference type="ARBA" id="ARBA00022960"/>
    </source>
</evidence>
<comment type="caution">
    <text evidence="9">The sequence shown here is derived from an EMBL/GenBank/DDBJ whole genome shotgun (WGS) entry which is preliminary data.</text>
</comment>
<gene>
    <name evidence="9" type="ORF">KUV26_11990</name>
</gene>
<feature type="active site" description="Proton donor/acceptor" evidence="7">
    <location>
        <position position="128"/>
    </location>
</feature>
<accession>A0ABS7NG16</accession>
<dbReference type="PROSITE" id="PS51257">
    <property type="entry name" value="PROKAR_LIPOPROTEIN"/>
    <property type="match status" value="1"/>
</dbReference>
<dbReference type="PANTHER" id="PTHR36699:SF1">
    <property type="entry name" value="L,D-TRANSPEPTIDASE YAFK-RELATED"/>
    <property type="match status" value="1"/>
</dbReference>
<evidence type="ECO:0000313" key="10">
    <source>
        <dbReference type="Proteomes" id="UP000766629"/>
    </source>
</evidence>
<dbReference type="PROSITE" id="PS52029">
    <property type="entry name" value="LD_TPASE"/>
    <property type="match status" value="1"/>
</dbReference>
<evidence type="ECO:0000256" key="6">
    <source>
        <dbReference type="ARBA" id="ARBA00023316"/>
    </source>
</evidence>
<name>A0ABS7NG16_9RHOB</name>
<dbReference type="RefSeq" id="WP_222503635.1">
    <property type="nucleotide sequence ID" value="NZ_JAHVJA010000004.1"/>
</dbReference>
<dbReference type="Pfam" id="PF03734">
    <property type="entry name" value="YkuD"/>
    <property type="match status" value="1"/>
</dbReference>
<keyword evidence="3" id="KW-0808">Transferase</keyword>
<dbReference type="InterPro" id="IPR005490">
    <property type="entry name" value="LD_TPept_cat_dom"/>
</dbReference>
<comment type="pathway">
    <text evidence="1 7">Cell wall biogenesis; peptidoglycan biosynthesis.</text>
</comment>
<evidence type="ECO:0000256" key="5">
    <source>
        <dbReference type="ARBA" id="ARBA00022984"/>
    </source>
</evidence>
<dbReference type="Proteomes" id="UP000766629">
    <property type="component" value="Unassembled WGS sequence"/>
</dbReference>
<reference evidence="9 10" key="1">
    <citation type="submission" date="2021-06" db="EMBL/GenBank/DDBJ databases">
        <title>50 bacteria genomes isolated from Dapeng, Shenzhen, China.</title>
        <authorList>
            <person name="Zheng W."/>
            <person name="Yu S."/>
            <person name="Huang Y."/>
        </authorList>
    </citation>
    <scope>NUCLEOTIDE SEQUENCE [LARGE SCALE GENOMIC DNA]</scope>
    <source>
        <strain evidence="9 10">DP1N14-2</strain>
    </source>
</reference>
<evidence type="ECO:0000256" key="3">
    <source>
        <dbReference type="ARBA" id="ARBA00022679"/>
    </source>
</evidence>
<dbReference type="CDD" id="cd16913">
    <property type="entry name" value="YkuD_like"/>
    <property type="match status" value="1"/>
</dbReference>
<feature type="domain" description="L,D-TPase catalytic" evidence="8">
    <location>
        <begin position="38"/>
        <end position="174"/>
    </location>
</feature>
<keyword evidence="6 7" id="KW-0961">Cell wall biogenesis/degradation</keyword>